<evidence type="ECO:0000313" key="1">
    <source>
        <dbReference type="EMBL" id="SHD76808.1"/>
    </source>
</evidence>
<gene>
    <name evidence="1" type="ORF">CUESP1_1440</name>
</gene>
<sequence>MLSRRDYIKTSLELNLFFGRIMKEHMIFMEVGLLIIDSSLILEGDQLKRSFEEILLETIALSKGAINQEVLESEELVTPLTLNSETITQDNTGICINKEITLEELELESNPYFDFTSELERRIDNINKRAINLVIEVIKFKEKVLAKLLECKMFANLYQLLIDHILREAKFYLMALENVQKQTKPITDILEQEIFWDTIMKEHAFFIRGLLDPTEVDLFNTANDFSQRFDELIERTEEANKEDIPKITKEAIKLTTEIRDFKVTGTEGLIDCQIKAMAYPLLGDHILREANRYIRLLKSYLKGH</sequence>
<reference evidence="1 2" key="1">
    <citation type="submission" date="2016-11" db="EMBL/GenBank/DDBJ databases">
        <authorList>
            <person name="Manzoor S."/>
        </authorList>
    </citation>
    <scope>NUCLEOTIDE SEQUENCE [LARGE SCALE GENOMIC DNA]</scope>
    <source>
        <strain evidence="1">Clostridium ultunense strain Esp</strain>
    </source>
</reference>
<dbReference type="SUPFAM" id="SSF158430">
    <property type="entry name" value="Bacillus cereus metalloprotein-like"/>
    <property type="match status" value="2"/>
</dbReference>
<dbReference type="OrthoDB" id="1633927at2"/>
<dbReference type="RefSeq" id="WP_005584053.1">
    <property type="nucleotide sequence ID" value="NZ_LT669839.1"/>
</dbReference>
<organism evidence="1 2">
    <name type="scientific">[Clostridium] ultunense Esp</name>
    <dbReference type="NCBI Taxonomy" id="1288971"/>
    <lineage>
        <taxon>Bacteria</taxon>
        <taxon>Bacillati</taxon>
        <taxon>Bacillota</taxon>
        <taxon>Tissierellia</taxon>
        <taxon>Tissierellales</taxon>
        <taxon>Tepidimicrobiaceae</taxon>
        <taxon>Schnuerera</taxon>
    </lineage>
</organism>
<accession>M1Z9F9</accession>
<dbReference type="Gene3D" id="1.20.1260.120">
    <property type="entry name" value="Protein of unknown function DUF2935"/>
    <property type="match status" value="1"/>
</dbReference>
<proteinExistence type="predicted"/>
<dbReference type="InterPro" id="IPR021328">
    <property type="entry name" value="CotB-like"/>
</dbReference>
<dbReference type="EMBL" id="LT669839">
    <property type="protein sequence ID" value="SHD76808.1"/>
    <property type="molecule type" value="Genomic_DNA"/>
</dbReference>
<evidence type="ECO:0000313" key="2">
    <source>
        <dbReference type="Proteomes" id="UP000245423"/>
    </source>
</evidence>
<evidence type="ECO:0008006" key="3">
    <source>
        <dbReference type="Google" id="ProtNLM"/>
    </source>
</evidence>
<protein>
    <recommendedName>
        <fullName evidence="3">DUF2935 domain-containing protein</fullName>
    </recommendedName>
</protein>
<dbReference type="HOGENOM" id="CLU_073785_0_1_9"/>
<keyword evidence="2" id="KW-1185">Reference proteome</keyword>
<dbReference type="Proteomes" id="UP000245423">
    <property type="component" value="Chromosome 1"/>
</dbReference>
<dbReference type="AlphaFoldDB" id="M1Z9F9"/>
<dbReference type="Pfam" id="PF11155">
    <property type="entry name" value="DUF2935"/>
    <property type="match status" value="2"/>
</dbReference>
<name>M1Z9F9_9FIRM</name>